<dbReference type="Gene3D" id="1.20.1270.60">
    <property type="entry name" value="Arfaptin homology (AH) domain/BAR domain"/>
    <property type="match status" value="1"/>
</dbReference>
<feature type="coiled-coil region" evidence="1">
    <location>
        <begin position="120"/>
        <end position="147"/>
    </location>
</feature>
<sequence>MRKFMLETKAALGVAPKTVDWDFDEKAGNLKNINHTLSDYRSAVEQTRSASQNVVTAMENMLKVLEAVTRGNDTPENVRGVVGNFAEVVQKSHCEFLVDFKKALDDDDSVTEITGLAGKCKTLEARRNKVMNEYDAYREAVTKKEAEYRKKGKDLCDSKLYQEEVSRRDSLKADFQKIDKEFKETYADLEKKKLRSYMAALSTYLASTSQLMASIQKEMESTKRKADMIKI</sequence>
<dbReference type="Proteomes" id="UP000007259">
    <property type="component" value="Chromosome 21"/>
</dbReference>
<protein>
    <recommendedName>
        <fullName evidence="4">BAR domain-containing protein</fullName>
    </recommendedName>
</protein>
<dbReference type="PANTHER" id="PTHR38148:SF3">
    <property type="entry name" value="BAR DOMAIN-CONTAINING PROTEIN"/>
    <property type="match status" value="1"/>
</dbReference>
<dbReference type="EMBL" id="FR799574">
    <property type="protein sequence ID" value="CBZ26749.1"/>
    <property type="molecule type" value="Genomic_DNA"/>
</dbReference>
<dbReference type="OrthoDB" id="273225at2759"/>
<evidence type="ECO:0000256" key="1">
    <source>
        <dbReference type="SAM" id="Coils"/>
    </source>
</evidence>
<reference evidence="2 3" key="1">
    <citation type="journal article" date="2011" name="Genome Res.">
        <title>Chromosome and gene copy number variation allow major structural change between species and strains of Leishmania.</title>
        <authorList>
            <person name="Rogers M.B."/>
            <person name="Hilley J.D."/>
            <person name="Dickens N.J."/>
            <person name="Wilkes J."/>
            <person name="Bates P.A."/>
            <person name="Depledge D.P."/>
            <person name="Harris D."/>
            <person name="Her Y."/>
            <person name="Herzyk P."/>
            <person name="Imamura H."/>
            <person name="Otto T.D."/>
            <person name="Sanders M."/>
            <person name="Seeger K."/>
            <person name="Dujardin J.C."/>
            <person name="Berriman M."/>
            <person name="Smith D.F."/>
            <person name="Hertz-Fowler C."/>
            <person name="Mottram J.C."/>
        </authorList>
    </citation>
    <scope>NUCLEOTIDE SEQUENCE [LARGE SCALE GENOMIC DNA]</scope>
    <source>
        <strain evidence="2 3">MHOM/GT/2001/U1103</strain>
    </source>
</reference>
<dbReference type="PANTHER" id="PTHR38148">
    <property type="entry name" value="BAR DOMAIN-CONTAINING PROTEIN"/>
    <property type="match status" value="1"/>
</dbReference>
<organism evidence="2 3">
    <name type="scientific">Leishmania mexicana (strain MHOM/GT/2001/U1103)</name>
    <dbReference type="NCBI Taxonomy" id="929439"/>
    <lineage>
        <taxon>Eukaryota</taxon>
        <taxon>Discoba</taxon>
        <taxon>Euglenozoa</taxon>
        <taxon>Kinetoplastea</taxon>
        <taxon>Metakinetoplastina</taxon>
        <taxon>Trypanosomatida</taxon>
        <taxon>Trypanosomatidae</taxon>
        <taxon>Leishmaniinae</taxon>
        <taxon>Leishmania</taxon>
    </lineage>
</organism>
<gene>
    <name evidence="2" type="ORF">LMXM_21_0030</name>
</gene>
<dbReference type="RefSeq" id="XP_003875241.1">
    <property type="nucleotide sequence ID" value="XM_003875192.1"/>
</dbReference>
<dbReference type="PhylomeDB" id="E9AUW8"/>
<dbReference type="OMA" id="VGDFAQM"/>
<accession>E9AUW8</accession>
<dbReference type="SUPFAM" id="SSF103657">
    <property type="entry name" value="BAR/IMD domain-like"/>
    <property type="match status" value="1"/>
</dbReference>
<dbReference type="InterPro" id="IPR027267">
    <property type="entry name" value="AH/BAR_dom_sf"/>
</dbReference>
<evidence type="ECO:0000313" key="2">
    <source>
        <dbReference type="EMBL" id="CBZ26749.1"/>
    </source>
</evidence>
<evidence type="ECO:0008006" key="4">
    <source>
        <dbReference type="Google" id="ProtNLM"/>
    </source>
</evidence>
<keyword evidence="3" id="KW-1185">Reference proteome</keyword>
<keyword evidence="1" id="KW-0175">Coiled coil</keyword>
<dbReference type="GeneID" id="13448831"/>
<name>E9AUW8_LEIMU</name>
<dbReference type="KEGG" id="lmi:LMXM_21_0030"/>
<dbReference type="VEuPathDB" id="TriTrypDB:LmxM.21.0030"/>
<dbReference type="AlphaFoldDB" id="E9AUW8"/>
<evidence type="ECO:0000313" key="3">
    <source>
        <dbReference type="Proteomes" id="UP000007259"/>
    </source>
</evidence>
<proteinExistence type="predicted"/>